<dbReference type="Proteomes" id="UP001219525">
    <property type="component" value="Unassembled WGS sequence"/>
</dbReference>
<dbReference type="AlphaFoldDB" id="A0AAD6UKY1"/>
<keyword evidence="3" id="KW-1185">Reference proteome</keyword>
<feature type="compositionally biased region" description="Basic and acidic residues" evidence="1">
    <location>
        <begin position="50"/>
        <end position="64"/>
    </location>
</feature>
<evidence type="ECO:0000256" key="1">
    <source>
        <dbReference type="SAM" id="MobiDB-lite"/>
    </source>
</evidence>
<proteinExistence type="predicted"/>
<name>A0AAD6UKY1_9AGAR</name>
<protein>
    <submittedName>
        <fullName evidence="2">Uncharacterized protein</fullName>
    </submittedName>
</protein>
<feature type="region of interest" description="Disordered" evidence="1">
    <location>
        <begin position="1"/>
        <end position="79"/>
    </location>
</feature>
<feature type="compositionally biased region" description="Basic residues" evidence="1">
    <location>
        <begin position="16"/>
        <end position="37"/>
    </location>
</feature>
<dbReference type="EMBL" id="JARJCW010000165">
    <property type="protein sequence ID" value="KAJ7189823.1"/>
    <property type="molecule type" value="Genomic_DNA"/>
</dbReference>
<feature type="compositionally biased region" description="Polar residues" evidence="1">
    <location>
        <begin position="68"/>
        <end position="77"/>
    </location>
</feature>
<reference evidence="2" key="1">
    <citation type="submission" date="2023-03" db="EMBL/GenBank/DDBJ databases">
        <title>Massive genome expansion in bonnet fungi (Mycena s.s.) driven by repeated elements and novel gene families across ecological guilds.</title>
        <authorList>
            <consortium name="Lawrence Berkeley National Laboratory"/>
            <person name="Harder C.B."/>
            <person name="Miyauchi S."/>
            <person name="Viragh M."/>
            <person name="Kuo A."/>
            <person name="Thoen E."/>
            <person name="Andreopoulos B."/>
            <person name="Lu D."/>
            <person name="Skrede I."/>
            <person name="Drula E."/>
            <person name="Henrissat B."/>
            <person name="Morin E."/>
            <person name="Kohler A."/>
            <person name="Barry K."/>
            <person name="LaButti K."/>
            <person name="Morin E."/>
            <person name="Salamov A."/>
            <person name="Lipzen A."/>
            <person name="Mereny Z."/>
            <person name="Hegedus B."/>
            <person name="Baldrian P."/>
            <person name="Stursova M."/>
            <person name="Weitz H."/>
            <person name="Taylor A."/>
            <person name="Grigoriev I.V."/>
            <person name="Nagy L.G."/>
            <person name="Martin F."/>
            <person name="Kauserud H."/>
        </authorList>
    </citation>
    <scope>NUCLEOTIDE SEQUENCE</scope>
    <source>
        <strain evidence="2">9144</strain>
    </source>
</reference>
<evidence type="ECO:0000313" key="3">
    <source>
        <dbReference type="Proteomes" id="UP001219525"/>
    </source>
</evidence>
<gene>
    <name evidence="2" type="ORF">GGX14DRAFT_607845</name>
</gene>
<organism evidence="2 3">
    <name type="scientific">Mycena pura</name>
    <dbReference type="NCBI Taxonomy" id="153505"/>
    <lineage>
        <taxon>Eukaryota</taxon>
        <taxon>Fungi</taxon>
        <taxon>Dikarya</taxon>
        <taxon>Basidiomycota</taxon>
        <taxon>Agaricomycotina</taxon>
        <taxon>Agaricomycetes</taxon>
        <taxon>Agaricomycetidae</taxon>
        <taxon>Agaricales</taxon>
        <taxon>Marasmiineae</taxon>
        <taxon>Mycenaceae</taxon>
        <taxon>Mycena</taxon>
    </lineage>
</organism>
<comment type="caution">
    <text evidence="2">The sequence shown here is derived from an EMBL/GenBank/DDBJ whole genome shotgun (WGS) entry which is preliminary data.</text>
</comment>
<feature type="compositionally biased region" description="Acidic residues" evidence="1">
    <location>
        <begin position="217"/>
        <end position="231"/>
    </location>
</feature>
<feature type="region of interest" description="Disordered" evidence="1">
    <location>
        <begin position="162"/>
        <end position="231"/>
    </location>
</feature>
<evidence type="ECO:0000313" key="2">
    <source>
        <dbReference type="EMBL" id="KAJ7189823.1"/>
    </source>
</evidence>
<sequence length="231" mass="26095">MGSKSHRNKEKENGSHSHKSKRHRHSSNHDKSKRRDRVLRDSNHGAALARAEDRADRAERRAGQEDASQNNQETITRPRNLDKVKVADIQGPLGMDDLEWHALRTFTRHRLHAGNLRRDLVWKAQDPSMLARVSLAINEQYPDLKRSWSNIKEYASEVGRPDTYIGRKAAERRGSSPSPSHRRRTPTPSPSRRSDGGPSPSNGTGSAHPRRLRSNSDEEDDGGDDMVAEPE</sequence>
<accession>A0AAD6UKY1</accession>